<evidence type="ECO:0000313" key="3">
    <source>
        <dbReference type="Proteomes" id="UP000076268"/>
    </source>
</evidence>
<dbReference type="OrthoDB" id="53812at2"/>
<protein>
    <submittedName>
        <fullName evidence="2">Photosystem reaction center subunit H</fullName>
    </submittedName>
</protein>
<dbReference type="InterPro" id="IPR027275">
    <property type="entry name" value="PRC-brl_dom"/>
</dbReference>
<gene>
    <name evidence="2" type="ORF">AXX12_03370</name>
</gene>
<reference evidence="2 3" key="1">
    <citation type="submission" date="2016-02" db="EMBL/GenBank/DDBJ databases">
        <title>Anaerosporomusa subterraneum gen. nov., sp. nov., a spore-forming obligate anaerobe isolated from saprolite.</title>
        <authorList>
            <person name="Choi J.K."/>
            <person name="Shah M."/>
            <person name="Yee N."/>
        </authorList>
    </citation>
    <scope>NUCLEOTIDE SEQUENCE [LARGE SCALE GENOMIC DNA]</scope>
    <source>
        <strain evidence="2 3">RU4</strain>
    </source>
</reference>
<dbReference type="SUPFAM" id="SSF50346">
    <property type="entry name" value="PRC-barrel domain"/>
    <property type="match status" value="1"/>
</dbReference>
<dbReference type="Proteomes" id="UP000076268">
    <property type="component" value="Unassembled WGS sequence"/>
</dbReference>
<comment type="caution">
    <text evidence="2">The sequence shown here is derived from an EMBL/GenBank/DDBJ whole genome shotgun (WGS) entry which is preliminary data.</text>
</comment>
<feature type="domain" description="PRC-barrel" evidence="1">
    <location>
        <begin position="4"/>
        <end position="56"/>
    </location>
</feature>
<dbReference type="RefSeq" id="WP_066239055.1">
    <property type="nucleotide sequence ID" value="NZ_LSGP01000013.1"/>
</dbReference>
<evidence type="ECO:0000313" key="2">
    <source>
        <dbReference type="EMBL" id="KYZ77186.1"/>
    </source>
</evidence>
<name>A0A154BT85_ANASB</name>
<dbReference type="Pfam" id="PF05239">
    <property type="entry name" value="PRC"/>
    <property type="match status" value="1"/>
</dbReference>
<dbReference type="Gene3D" id="2.30.30.240">
    <property type="entry name" value="PRC-barrel domain"/>
    <property type="match status" value="1"/>
</dbReference>
<dbReference type="EMBL" id="LSGP01000013">
    <property type="protein sequence ID" value="KYZ77186.1"/>
    <property type="molecule type" value="Genomic_DNA"/>
</dbReference>
<accession>A0A154BT85</accession>
<evidence type="ECO:0000259" key="1">
    <source>
        <dbReference type="Pfam" id="PF05239"/>
    </source>
</evidence>
<sequence length="259" mass="27715">MKKSCEIIGLTVVSIQEGKELGTVNQLVIDAAAGRVAALLIDDGKWYLGAKALPFSAISGLGEYAVTINTEADIMSVTPSSTFDNLLFQNANVVGALALTRVGNISGTVAEIVIDADGKIVECLIEEAGETRSLSAQRVITYGKDVLIISAENELQPVRLETVSSAPSPVFDALTPISEETVQNLEVDQEPVEPAQETDDLAKMFEEKQRKYLLGKTSSRRIEAESGVVVIEQGEEITEAVLQKAKLAGKFVELSMSIS</sequence>
<proteinExistence type="predicted"/>
<keyword evidence="3" id="KW-1185">Reference proteome</keyword>
<dbReference type="STRING" id="1794912.AXX12_03370"/>
<dbReference type="InterPro" id="IPR011033">
    <property type="entry name" value="PRC_barrel-like_sf"/>
</dbReference>
<dbReference type="AlphaFoldDB" id="A0A154BT85"/>
<organism evidence="2 3">
    <name type="scientific">Anaerosporomusa subterranea</name>
    <dbReference type="NCBI Taxonomy" id="1794912"/>
    <lineage>
        <taxon>Bacteria</taxon>
        <taxon>Bacillati</taxon>
        <taxon>Bacillota</taxon>
        <taxon>Negativicutes</taxon>
        <taxon>Acetonemataceae</taxon>
        <taxon>Anaerosporomusa</taxon>
    </lineage>
</organism>